<dbReference type="GO" id="GO:0005634">
    <property type="term" value="C:nucleus"/>
    <property type="evidence" value="ECO:0007669"/>
    <property type="project" value="TreeGrafter"/>
</dbReference>
<dbReference type="AlphaFoldDB" id="A0A8B6DX65"/>
<dbReference type="EMBL" id="UYJE01004088">
    <property type="protein sequence ID" value="VDI24869.1"/>
    <property type="molecule type" value="Genomic_DNA"/>
</dbReference>
<dbReference type="CDD" id="cd01773">
    <property type="entry name" value="UBX_UBXN7"/>
    <property type="match status" value="1"/>
</dbReference>
<dbReference type="PANTHER" id="PTHR23322">
    <property type="entry name" value="FAS-ASSOCIATED PROTEIN"/>
    <property type="match status" value="1"/>
</dbReference>
<organism evidence="2 3">
    <name type="scientific">Mytilus galloprovincialis</name>
    <name type="common">Mediterranean mussel</name>
    <dbReference type="NCBI Taxonomy" id="29158"/>
    <lineage>
        <taxon>Eukaryota</taxon>
        <taxon>Metazoa</taxon>
        <taxon>Spiralia</taxon>
        <taxon>Lophotrochozoa</taxon>
        <taxon>Mollusca</taxon>
        <taxon>Bivalvia</taxon>
        <taxon>Autobranchia</taxon>
        <taxon>Pteriomorphia</taxon>
        <taxon>Mytilida</taxon>
        <taxon>Mytiloidea</taxon>
        <taxon>Mytilidae</taxon>
        <taxon>Mytilinae</taxon>
        <taxon>Mytilus</taxon>
    </lineage>
</organism>
<dbReference type="PROSITE" id="PS50033">
    <property type="entry name" value="UBX"/>
    <property type="match status" value="1"/>
</dbReference>
<evidence type="ECO:0000313" key="2">
    <source>
        <dbReference type="EMBL" id="VDI24869.1"/>
    </source>
</evidence>
<sequence length="73" mass="8549">MIRFPDGNKQQLAVSRKSKLMALVLYVAENGFSNERYELVTNFPRRKLSYMDFELTLEDVGLYPQESVFVQAR</sequence>
<keyword evidence="3" id="KW-1185">Reference proteome</keyword>
<comment type="caution">
    <text evidence="2">The sequence shown here is derived from an EMBL/GenBank/DDBJ whole genome shotgun (WGS) entry which is preliminary data.</text>
</comment>
<evidence type="ECO:0000259" key="1">
    <source>
        <dbReference type="PROSITE" id="PS50033"/>
    </source>
</evidence>
<reference evidence="2" key="1">
    <citation type="submission" date="2018-11" db="EMBL/GenBank/DDBJ databases">
        <authorList>
            <person name="Alioto T."/>
            <person name="Alioto T."/>
        </authorList>
    </citation>
    <scope>NUCLEOTIDE SEQUENCE</scope>
</reference>
<proteinExistence type="predicted"/>
<dbReference type="GO" id="GO:0043130">
    <property type="term" value="F:ubiquitin binding"/>
    <property type="evidence" value="ECO:0007669"/>
    <property type="project" value="TreeGrafter"/>
</dbReference>
<dbReference type="OrthoDB" id="270602at2759"/>
<dbReference type="SMART" id="SM00166">
    <property type="entry name" value="UBX"/>
    <property type="match status" value="1"/>
</dbReference>
<dbReference type="PANTHER" id="PTHR23322:SF6">
    <property type="entry name" value="UBX DOMAIN-CONTAINING PROTEIN 7"/>
    <property type="match status" value="1"/>
</dbReference>
<evidence type="ECO:0000313" key="3">
    <source>
        <dbReference type="Proteomes" id="UP000596742"/>
    </source>
</evidence>
<dbReference type="Gene3D" id="3.10.20.90">
    <property type="entry name" value="Phosphatidylinositol 3-kinase Catalytic Subunit, Chain A, domain 1"/>
    <property type="match status" value="1"/>
</dbReference>
<gene>
    <name evidence="2" type="ORF">MGAL_10B006213</name>
</gene>
<protein>
    <recommendedName>
        <fullName evidence="1">UBX domain-containing protein</fullName>
    </recommendedName>
</protein>
<dbReference type="SUPFAM" id="SSF54236">
    <property type="entry name" value="Ubiquitin-like"/>
    <property type="match status" value="1"/>
</dbReference>
<dbReference type="Pfam" id="PF00789">
    <property type="entry name" value="UBX"/>
    <property type="match status" value="1"/>
</dbReference>
<feature type="domain" description="UBX" evidence="1">
    <location>
        <begin position="1"/>
        <end position="70"/>
    </location>
</feature>
<dbReference type="GO" id="GO:0043161">
    <property type="term" value="P:proteasome-mediated ubiquitin-dependent protein catabolic process"/>
    <property type="evidence" value="ECO:0007669"/>
    <property type="project" value="TreeGrafter"/>
</dbReference>
<dbReference type="InterPro" id="IPR029071">
    <property type="entry name" value="Ubiquitin-like_domsf"/>
</dbReference>
<dbReference type="Proteomes" id="UP000596742">
    <property type="component" value="Unassembled WGS sequence"/>
</dbReference>
<name>A0A8B6DX65_MYTGA</name>
<dbReference type="InterPro" id="IPR001012">
    <property type="entry name" value="UBX_dom"/>
</dbReference>
<dbReference type="InterPro" id="IPR050730">
    <property type="entry name" value="UBX_domain-protein"/>
</dbReference>
<accession>A0A8B6DX65</accession>